<dbReference type="EC" id="5.1.3.14" evidence="3"/>
<dbReference type="GO" id="GO:0008761">
    <property type="term" value="F:UDP-N-acetylglucosamine 2-epimerase activity"/>
    <property type="evidence" value="ECO:0007669"/>
    <property type="project" value="UniProtKB-EC"/>
</dbReference>
<organism evidence="3 4">
    <name type="scientific">Citroniella saccharovorans</name>
    <dbReference type="NCBI Taxonomy" id="2053367"/>
    <lineage>
        <taxon>Bacteria</taxon>
        <taxon>Bacillati</taxon>
        <taxon>Bacillota</taxon>
        <taxon>Tissierellia</taxon>
        <taxon>Tissierellales</taxon>
        <taxon>Peptoniphilaceae</taxon>
        <taxon>Citroniella</taxon>
    </lineage>
</organism>
<dbReference type="NCBIfam" id="TIGR00236">
    <property type="entry name" value="wecB"/>
    <property type="match status" value="1"/>
</dbReference>
<dbReference type="Proteomes" id="UP001357733">
    <property type="component" value="Unassembled WGS sequence"/>
</dbReference>
<keyword evidence="4" id="KW-1185">Reference proteome</keyword>
<dbReference type="Gene3D" id="3.40.50.2000">
    <property type="entry name" value="Glycogen Phosphorylase B"/>
    <property type="match status" value="2"/>
</dbReference>
<dbReference type="EMBL" id="JAYKOT010000003">
    <property type="protein sequence ID" value="MEB3429180.1"/>
    <property type="molecule type" value="Genomic_DNA"/>
</dbReference>
<dbReference type="RefSeq" id="WP_324619374.1">
    <property type="nucleotide sequence ID" value="NZ_JAYKOT010000003.1"/>
</dbReference>
<name>A0AAW9MX84_9FIRM</name>
<comment type="similarity">
    <text evidence="1">Belongs to the UDP-N-acetylglucosamine 2-epimerase family.</text>
</comment>
<dbReference type="InterPro" id="IPR029767">
    <property type="entry name" value="WecB-like"/>
</dbReference>
<dbReference type="Pfam" id="PF02350">
    <property type="entry name" value="Epimerase_2"/>
    <property type="match status" value="1"/>
</dbReference>
<gene>
    <name evidence="3" type="primary">wecB</name>
    <name evidence="3" type="ORF">VLK81_03935</name>
</gene>
<feature type="domain" description="UDP-N-acetylglucosamine 2-epimerase" evidence="2">
    <location>
        <begin position="22"/>
        <end position="349"/>
    </location>
</feature>
<dbReference type="PANTHER" id="PTHR43174">
    <property type="entry name" value="UDP-N-ACETYLGLUCOSAMINE 2-EPIMERASE"/>
    <property type="match status" value="1"/>
</dbReference>
<sequence>MKIVTVIGARPQFIKEAVFQKELRKNNIEEVLVHTGQHYDKSMSEDIFKNLNIESPRYFLNIHSSSGNESTANMMIELEKVFEKENPDYIACFGDTNSTLAAALVASKMKMKLIHIEAGLRQLPKDMPEEINRQITDRLSTFLFTPSMLGVENLKKENITSGVYFTGDIMYDLFLDRKKDFTDGYYKSLDLEKNSYAILTMHRDFNVDNKEKLENILKSLSKISEEIEIVFPIHPRTKARVEEFSLEKYLKNINLIEPINYLDLMSLTKDCKFAITDSGGYQKETYFSGKRAIVLMPDTSWKELVNENINILSSPTDLYENYKKLDLSCDFKENIYGDGKSSEKMVKEIIKDYENNFSSSK</sequence>
<protein>
    <submittedName>
        <fullName evidence="3">UDP-N-acetylglucosamine 2-epimerase (Non-hydrolyzing)</fullName>
        <ecNumber evidence="3">5.1.3.14</ecNumber>
    </submittedName>
</protein>
<evidence type="ECO:0000259" key="2">
    <source>
        <dbReference type="Pfam" id="PF02350"/>
    </source>
</evidence>
<dbReference type="CDD" id="cd03786">
    <property type="entry name" value="GTB_UDP-GlcNAc_2-Epimerase"/>
    <property type="match status" value="1"/>
</dbReference>
<dbReference type="SUPFAM" id="SSF53756">
    <property type="entry name" value="UDP-Glycosyltransferase/glycogen phosphorylase"/>
    <property type="match status" value="1"/>
</dbReference>
<accession>A0AAW9MX84</accession>
<dbReference type="AlphaFoldDB" id="A0AAW9MX84"/>
<evidence type="ECO:0000313" key="3">
    <source>
        <dbReference type="EMBL" id="MEB3429180.1"/>
    </source>
</evidence>
<evidence type="ECO:0000313" key="4">
    <source>
        <dbReference type="Proteomes" id="UP001357733"/>
    </source>
</evidence>
<proteinExistence type="inferred from homology"/>
<dbReference type="InterPro" id="IPR003331">
    <property type="entry name" value="UDP_GlcNAc_Epimerase_2_dom"/>
</dbReference>
<evidence type="ECO:0000256" key="1">
    <source>
        <dbReference type="RuleBase" id="RU003513"/>
    </source>
</evidence>
<dbReference type="PANTHER" id="PTHR43174:SF1">
    <property type="entry name" value="UDP-N-ACETYLGLUCOSAMINE 2-EPIMERASE"/>
    <property type="match status" value="1"/>
</dbReference>
<keyword evidence="1 3" id="KW-0413">Isomerase</keyword>
<reference evidence="3 4" key="1">
    <citation type="submission" date="2024-01" db="EMBL/GenBank/DDBJ databases">
        <title>Complete genome sequence of Citroniella saccharovorans strain M6.X9, isolated from human fecal sample.</title>
        <authorList>
            <person name="Cheng G."/>
            <person name="Westerholm M."/>
            <person name="Schnurer A."/>
        </authorList>
    </citation>
    <scope>NUCLEOTIDE SEQUENCE [LARGE SCALE GENOMIC DNA]</scope>
    <source>
        <strain evidence="3 4">DSM 29873</strain>
    </source>
</reference>
<comment type="caution">
    <text evidence="3">The sequence shown here is derived from an EMBL/GenBank/DDBJ whole genome shotgun (WGS) entry which is preliminary data.</text>
</comment>